<dbReference type="Proteomes" id="UP000265520">
    <property type="component" value="Unassembled WGS sequence"/>
</dbReference>
<dbReference type="PANTHER" id="PTHR31268">
    <property type="match status" value="1"/>
</dbReference>
<dbReference type="Pfam" id="PF05691">
    <property type="entry name" value="Raffinose_syn"/>
    <property type="match status" value="1"/>
</dbReference>
<feature type="non-terminal residue" evidence="2">
    <location>
        <position position="1"/>
    </location>
</feature>
<evidence type="ECO:0000313" key="3">
    <source>
        <dbReference type="Proteomes" id="UP000265520"/>
    </source>
</evidence>
<keyword evidence="2" id="KW-0328">Glycosyltransferase</keyword>
<keyword evidence="3" id="KW-1185">Reference proteome</keyword>
<feature type="non-terminal residue" evidence="2">
    <location>
        <position position="74"/>
    </location>
</feature>
<reference evidence="2 3" key="1">
    <citation type="journal article" date="2018" name="Front. Plant Sci.">
        <title>Red Clover (Trifolium pratense) and Zigzag Clover (T. medium) - A Picture of Genomic Similarities and Differences.</title>
        <authorList>
            <person name="Dluhosova J."/>
            <person name="Istvanek J."/>
            <person name="Nedelnik J."/>
            <person name="Repkova J."/>
        </authorList>
    </citation>
    <scope>NUCLEOTIDE SEQUENCE [LARGE SCALE GENOMIC DNA]</scope>
    <source>
        <strain evidence="3">cv. 10/8</strain>
        <tissue evidence="2">Leaf</tissue>
    </source>
</reference>
<evidence type="ECO:0000256" key="1">
    <source>
        <dbReference type="ARBA" id="ARBA00023277"/>
    </source>
</evidence>
<protein>
    <submittedName>
        <fullName evidence="2">Putative galactinol-sucrose galactosyltransferase 2-like</fullName>
    </submittedName>
</protein>
<dbReference type="AlphaFoldDB" id="A0A392QV13"/>
<sequence length="74" mass="8091">TSASDVPMETQLLLLEAREESALKEDFSSDTEETEEVNTSYILFLPVLDGAFRSTLQGTALNELQFCVESGSSV</sequence>
<organism evidence="2 3">
    <name type="scientific">Trifolium medium</name>
    <dbReference type="NCBI Taxonomy" id="97028"/>
    <lineage>
        <taxon>Eukaryota</taxon>
        <taxon>Viridiplantae</taxon>
        <taxon>Streptophyta</taxon>
        <taxon>Embryophyta</taxon>
        <taxon>Tracheophyta</taxon>
        <taxon>Spermatophyta</taxon>
        <taxon>Magnoliopsida</taxon>
        <taxon>eudicotyledons</taxon>
        <taxon>Gunneridae</taxon>
        <taxon>Pentapetalae</taxon>
        <taxon>rosids</taxon>
        <taxon>fabids</taxon>
        <taxon>Fabales</taxon>
        <taxon>Fabaceae</taxon>
        <taxon>Papilionoideae</taxon>
        <taxon>50 kb inversion clade</taxon>
        <taxon>NPAAA clade</taxon>
        <taxon>Hologalegina</taxon>
        <taxon>IRL clade</taxon>
        <taxon>Trifolieae</taxon>
        <taxon>Trifolium</taxon>
    </lineage>
</organism>
<comment type="caution">
    <text evidence="2">The sequence shown here is derived from an EMBL/GenBank/DDBJ whole genome shotgun (WGS) entry which is preliminary data.</text>
</comment>
<dbReference type="GO" id="GO:0016757">
    <property type="term" value="F:glycosyltransferase activity"/>
    <property type="evidence" value="ECO:0007669"/>
    <property type="project" value="UniProtKB-KW"/>
</dbReference>
<evidence type="ECO:0000313" key="2">
    <source>
        <dbReference type="EMBL" id="MCI27085.1"/>
    </source>
</evidence>
<name>A0A392QV13_9FABA</name>
<keyword evidence="1" id="KW-0119">Carbohydrate metabolism</keyword>
<dbReference type="InterPro" id="IPR008811">
    <property type="entry name" value="Glycosyl_hydrolases_36"/>
</dbReference>
<dbReference type="PANTHER" id="PTHR31268:SF10">
    <property type="entry name" value="GALACTINOL--SUCROSE GALACTOSYLTRANSFERASE"/>
    <property type="match status" value="1"/>
</dbReference>
<proteinExistence type="predicted"/>
<keyword evidence="2" id="KW-0808">Transferase</keyword>
<dbReference type="EMBL" id="LXQA010157265">
    <property type="protein sequence ID" value="MCI27085.1"/>
    <property type="molecule type" value="Genomic_DNA"/>
</dbReference>
<accession>A0A392QV13</accession>